<comment type="similarity">
    <text evidence="5 9">In the C-terminal section; belongs to the HTP reductase family.</text>
</comment>
<dbReference type="EC" id="1.1.1.193" evidence="9"/>
<feature type="binding site" evidence="12">
    <location>
        <position position="79"/>
    </location>
    <ligand>
        <name>Zn(2+)</name>
        <dbReference type="ChEBI" id="CHEBI:29105"/>
        <note>catalytic</note>
    </ligand>
</feature>
<reference evidence="14 15" key="1">
    <citation type="submission" date="2019-04" db="EMBL/GenBank/DDBJ databases">
        <authorList>
            <person name="Van Vliet M D."/>
        </authorList>
    </citation>
    <scope>NUCLEOTIDE SEQUENCE [LARGE SCALE GENOMIC DNA]</scope>
    <source>
        <strain evidence="14 15">F21</strain>
    </source>
</reference>
<dbReference type="Pfam" id="PF01872">
    <property type="entry name" value="RibD_C"/>
    <property type="match status" value="1"/>
</dbReference>
<evidence type="ECO:0000256" key="2">
    <source>
        <dbReference type="ARBA" id="ARBA00004882"/>
    </source>
</evidence>
<dbReference type="Pfam" id="PF00383">
    <property type="entry name" value="dCMP_cyt_deam_1"/>
    <property type="match status" value="1"/>
</dbReference>
<dbReference type="NCBIfam" id="TIGR00326">
    <property type="entry name" value="eubact_ribD"/>
    <property type="match status" value="1"/>
</dbReference>
<evidence type="ECO:0000256" key="4">
    <source>
        <dbReference type="ARBA" id="ARBA00005259"/>
    </source>
</evidence>
<feature type="domain" description="CMP/dCMP-type deaminase" evidence="13">
    <location>
        <begin position="2"/>
        <end position="127"/>
    </location>
</feature>
<sequence length="336" mass="36132">MTVDEKHMMRAIELAKLGEGMTRPNPPVGAVLVLEDYIVAEGWHHKAGEDHAERDCLGKLPPIATSLKNATLYVTLEPCSTHGRTPPCTDLILEKGIGRVVVSVVDLNPAHAGRGLEILKEAGVEVVSGVCEAEGRELIAPFEKFITTGMPYVTLKLASTLDGKIADRNGDSKWITGAEARERVQEMRLRADAVMVGAGTVRADDPSLLPRPSNGRKPWRIVVGKNIPAGSKVLTDEDAEQTLVREGSLSVILKELAEKHDVMHVLCEGGGQLAAGLIEVGLVDEFAFFIAPKLMGADGLPNFGKTGGLISDVKNLKFQSLEQVGNDILIKAKQEK</sequence>
<dbReference type="PANTHER" id="PTHR38011">
    <property type="entry name" value="DIHYDROFOLATE REDUCTASE FAMILY PROTEIN (AFU_ORTHOLOGUE AFUA_8G06820)"/>
    <property type="match status" value="1"/>
</dbReference>
<dbReference type="InterPro" id="IPR002734">
    <property type="entry name" value="RibDG_C"/>
</dbReference>
<gene>
    <name evidence="14" type="primary">ribD</name>
    <name evidence="14" type="ORF">SCARR_03014</name>
</gene>
<dbReference type="Gene3D" id="3.40.140.10">
    <property type="entry name" value="Cytidine Deaminase, domain 2"/>
    <property type="match status" value="1"/>
</dbReference>
<dbReference type="InterPro" id="IPR004794">
    <property type="entry name" value="Eubact_RibD"/>
</dbReference>
<dbReference type="GO" id="GO:0046872">
    <property type="term" value="F:metal ion binding"/>
    <property type="evidence" value="ECO:0007669"/>
    <property type="project" value="UniProtKB-KW"/>
</dbReference>
<evidence type="ECO:0000256" key="9">
    <source>
        <dbReference type="PIRNR" id="PIRNR006769"/>
    </source>
</evidence>
<comment type="function">
    <text evidence="1 9">Converts 2,5-diamino-6-(ribosylamino)-4(3h)-pyrimidinone 5'-phosphate into 5-amino-6-(ribosylamino)-2,4(1h,3h)-pyrimidinedione 5'-phosphate.</text>
</comment>
<dbReference type="InterPro" id="IPR050765">
    <property type="entry name" value="Riboflavin_Biosynth_HTPR"/>
</dbReference>
<evidence type="ECO:0000256" key="12">
    <source>
        <dbReference type="PIRSR" id="PIRSR006769-3"/>
    </source>
</evidence>
<organism evidence="14 15">
    <name type="scientific">Pontiella sulfatireligans</name>
    <dbReference type="NCBI Taxonomy" id="2750658"/>
    <lineage>
        <taxon>Bacteria</taxon>
        <taxon>Pseudomonadati</taxon>
        <taxon>Kiritimatiellota</taxon>
        <taxon>Kiritimatiellia</taxon>
        <taxon>Kiritimatiellales</taxon>
        <taxon>Pontiellaceae</taxon>
        <taxon>Pontiella</taxon>
    </lineage>
</organism>
<dbReference type="Gene3D" id="3.40.430.10">
    <property type="entry name" value="Dihydrofolate Reductase, subunit A"/>
    <property type="match status" value="1"/>
</dbReference>
<dbReference type="Proteomes" id="UP000346198">
    <property type="component" value="Unassembled WGS sequence"/>
</dbReference>
<proteinExistence type="inferred from homology"/>
<feature type="binding site" evidence="11">
    <location>
        <begin position="270"/>
        <end position="276"/>
    </location>
    <ligand>
        <name>NADP(+)</name>
        <dbReference type="ChEBI" id="CHEBI:58349"/>
    </ligand>
</feature>
<evidence type="ECO:0000256" key="7">
    <source>
        <dbReference type="ARBA" id="ARBA00023002"/>
    </source>
</evidence>
<comment type="catalytic activity">
    <reaction evidence="9">
        <text>2,5-diamino-6-hydroxy-4-(5-phosphoribosylamino)-pyrimidine + H2O + H(+) = 5-amino-6-(5-phospho-D-ribosylamino)uracil + NH4(+)</text>
        <dbReference type="Rhea" id="RHEA:21868"/>
        <dbReference type="ChEBI" id="CHEBI:15377"/>
        <dbReference type="ChEBI" id="CHEBI:15378"/>
        <dbReference type="ChEBI" id="CHEBI:28938"/>
        <dbReference type="ChEBI" id="CHEBI:58453"/>
        <dbReference type="ChEBI" id="CHEBI:58614"/>
        <dbReference type="EC" id="3.5.4.26"/>
    </reaction>
</comment>
<keyword evidence="9 12" id="KW-0862">Zinc</keyword>
<dbReference type="PANTHER" id="PTHR38011:SF7">
    <property type="entry name" value="2,5-DIAMINO-6-RIBOSYLAMINO-4(3H)-PYRIMIDINONE 5'-PHOSPHATE REDUCTASE"/>
    <property type="match status" value="1"/>
</dbReference>
<keyword evidence="6 9" id="KW-0521">NADP</keyword>
<evidence type="ECO:0000313" key="14">
    <source>
        <dbReference type="EMBL" id="VGO20947.1"/>
    </source>
</evidence>
<keyword evidence="9 12" id="KW-0479">Metal-binding</keyword>
<dbReference type="GO" id="GO:0008835">
    <property type="term" value="F:diaminohydroxyphosphoribosylaminopyrimidine deaminase activity"/>
    <property type="evidence" value="ECO:0007669"/>
    <property type="project" value="UniProtKB-EC"/>
</dbReference>
<name>A0A6C2UNN3_9BACT</name>
<feature type="binding site" evidence="11">
    <location>
        <position position="158"/>
    </location>
    <ligand>
        <name>NADP(+)</name>
        <dbReference type="ChEBI" id="CHEBI:58349"/>
    </ligand>
</feature>
<keyword evidence="7 9" id="KW-0560">Oxidoreductase</keyword>
<evidence type="ECO:0000256" key="5">
    <source>
        <dbReference type="ARBA" id="ARBA00007417"/>
    </source>
</evidence>
<comment type="catalytic activity">
    <reaction evidence="9">
        <text>5-amino-6-(5-phospho-D-ribitylamino)uracil + NADP(+) = 5-amino-6-(5-phospho-D-ribosylamino)uracil + NADPH + H(+)</text>
        <dbReference type="Rhea" id="RHEA:17845"/>
        <dbReference type="ChEBI" id="CHEBI:15378"/>
        <dbReference type="ChEBI" id="CHEBI:57783"/>
        <dbReference type="ChEBI" id="CHEBI:58349"/>
        <dbReference type="ChEBI" id="CHEBI:58421"/>
        <dbReference type="ChEBI" id="CHEBI:58453"/>
        <dbReference type="EC" id="1.1.1.193"/>
    </reaction>
</comment>
<evidence type="ECO:0000256" key="11">
    <source>
        <dbReference type="PIRSR" id="PIRSR006769-2"/>
    </source>
</evidence>
<feature type="binding site" evidence="11">
    <location>
        <position position="174"/>
    </location>
    <ligand>
        <name>NADP(+)</name>
        <dbReference type="ChEBI" id="CHEBI:58349"/>
    </ligand>
</feature>
<dbReference type="InterPro" id="IPR016193">
    <property type="entry name" value="Cytidine_deaminase-like"/>
</dbReference>
<protein>
    <recommendedName>
        <fullName evidence="9">Riboflavin biosynthesis protein RibD</fullName>
    </recommendedName>
    <domain>
        <recommendedName>
            <fullName evidence="9">Diaminohydroxyphosphoribosylaminopyrimidine deaminase</fullName>
            <shortName evidence="9">DRAP deaminase</shortName>
            <ecNumber evidence="9">3.5.4.26</ecNumber>
        </recommendedName>
        <alternativeName>
            <fullName evidence="9">Riboflavin-specific deaminase</fullName>
        </alternativeName>
    </domain>
    <domain>
        <recommendedName>
            <fullName evidence="9">5-amino-6-(5-phosphoribosylamino)uracil reductase</fullName>
            <ecNumber evidence="9">1.1.1.193</ecNumber>
        </recommendedName>
        <alternativeName>
            <fullName evidence="9">HTP reductase</fullName>
        </alternativeName>
    </domain>
</protein>
<dbReference type="InterPro" id="IPR002125">
    <property type="entry name" value="CMP_dCMP_dom"/>
</dbReference>
<keyword evidence="15" id="KW-1185">Reference proteome</keyword>
<evidence type="ECO:0000256" key="8">
    <source>
        <dbReference type="ARBA" id="ARBA00023268"/>
    </source>
</evidence>
<feature type="binding site" evidence="11">
    <location>
        <position position="204"/>
    </location>
    <ligand>
        <name>NADP(+)</name>
        <dbReference type="ChEBI" id="CHEBI:58349"/>
    </ligand>
</feature>
<evidence type="ECO:0000256" key="10">
    <source>
        <dbReference type="PIRSR" id="PIRSR006769-1"/>
    </source>
</evidence>
<evidence type="ECO:0000313" key="15">
    <source>
        <dbReference type="Proteomes" id="UP000346198"/>
    </source>
</evidence>
<comment type="pathway">
    <text evidence="3 9">Cofactor biosynthesis; riboflavin biosynthesis; 5-amino-6-(D-ribitylamino)uracil from GTP: step 3/4.</text>
</comment>
<comment type="pathway">
    <text evidence="2 9">Cofactor biosynthesis; riboflavin biosynthesis; 5-amino-6-(D-ribitylamino)uracil from GTP: step 2/4.</text>
</comment>
<dbReference type="PIRSF" id="PIRSF006769">
    <property type="entry name" value="RibD"/>
    <property type="match status" value="1"/>
</dbReference>
<dbReference type="CDD" id="cd01284">
    <property type="entry name" value="Riboflavin_deaminase-reductase"/>
    <property type="match status" value="1"/>
</dbReference>
<dbReference type="GO" id="GO:0009231">
    <property type="term" value="P:riboflavin biosynthetic process"/>
    <property type="evidence" value="ECO:0007669"/>
    <property type="project" value="UniProtKB-UniPathway"/>
</dbReference>
<comment type="cofactor">
    <cofactor evidence="9 12">
        <name>Zn(2+)</name>
        <dbReference type="ChEBI" id="CHEBI:29105"/>
    </cofactor>
    <text evidence="9 12">Binds 1 zinc ion.</text>
</comment>
<evidence type="ECO:0000256" key="6">
    <source>
        <dbReference type="ARBA" id="ARBA00022857"/>
    </source>
</evidence>
<feature type="binding site" evidence="12">
    <location>
        <position position="88"/>
    </location>
    <ligand>
        <name>Zn(2+)</name>
        <dbReference type="ChEBI" id="CHEBI:29105"/>
        <note>catalytic</note>
    </ligand>
</feature>
<evidence type="ECO:0000256" key="3">
    <source>
        <dbReference type="ARBA" id="ARBA00004910"/>
    </source>
</evidence>
<keyword evidence="9" id="KW-0378">Hydrolase</keyword>
<feature type="binding site" evidence="11">
    <location>
        <position position="211"/>
    </location>
    <ligand>
        <name>substrate</name>
    </ligand>
</feature>
<comment type="similarity">
    <text evidence="4 9">In the N-terminal section; belongs to the cytidine and deoxycytidylate deaminase family.</text>
</comment>
<feature type="active site" description="Proton donor" evidence="10">
    <location>
        <position position="53"/>
    </location>
</feature>
<feature type="binding site" evidence="11">
    <location>
        <position position="208"/>
    </location>
    <ligand>
        <name>substrate</name>
    </ligand>
</feature>
<feature type="binding site" evidence="11">
    <location>
        <position position="200"/>
    </location>
    <ligand>
        <name>NADP(+)</name>
        <dbReference type="ChEBI" id="CHEBI:58349"/>
    </ligand>
</feature>
<evidence type="ECO:0000256" key="1">
    <source>
        <dbReference type="ARBA" id="ARBA00002151"/>
    </source>
</evidence>
<dbReference type="SUPFAM" id="SSF53597">
    <property type="entry name" value="Dihydrofolate reductase-like"/>
    <property type="match status" value="1"/>
</dbReference>
<dbReference type="AlphaFoldDB" id="A0A6C2UNN3"/>
<feature type="binding site" evidence="11">
    <location>
        <position position="172"/>
    </location>
    <ligand>
        <name>substrate</name>
    </ligand>
</feature>
<keyword evidence="8" id="KW-0511">Multifunctional enzyme</keyword>
<dbReference type="UniPathway" id="UPA00275">
    <property type="reaction ID" value="UER00401"/>
</dbReference>
<dbReference type="GO" id="GO:0008703">
    <property type="term" value="F:5-amino-6-(5-phosphoribosylamino)uracil reductase activity"/>
    <property type="evidence" value="ECO:0007669"/>
    <property type="project" value="UniProtKB-EC"/>
</dbReference>
<dbReference type="EMBL" id="CAAHFH010000002">
    <property type="protein sequence ID" value="VGO20947.1"/>
    <property type="molecule type" value="Genomic_DNA"/>
</dbReference>
<feature type="binding site" evidence="11">
    <location>
        <position position="188"/>
    </location>
    <ligand>
        <name>substrate</name>
    </ligand>
</feature>
<dbReference type="RefSeq" id="WP_136062446.1">
    <property type="nucleotide sequence ID" value="NZ_CAAHFH010000002.1"/>
</dbReference>
<evidence type="ECO:0000259" key="13">
    <source>
        <dbReference type="PROSITE" id="PS51747"/>
    </source>
</evidence>
<feature type="binding site" evidence="12">
    <location>
        <position position="51"/>
    </location>
    <ligand>
        <name>Zn(2+)</name>
        <dbReference type="ChEBI" id="CHEBI:29105"/>
        <note>catalytic</note>
    </ligand>
</feature>
<dbReference type="SUPFAM" id="SSF53927">
    <property type="entry name" value="Cytidine deaminase-like"/>
    <property type="match status" value="1"/>
</dbReference>
<dbReference type="InterPro" id="IPR024072">
    <property type="entry name" value="DHFR-like_dom_sf"/>
</dbReference>
<dbReference type="PROSITE" id="PS51747">
    <property type="entry name" value="CYT_DCMP_DEAMINASES_2"/>
    <property type="match status" value="1"/>
</dbReference>
<keyword evidence="9" id="KW-0686">Riboflavin biosynthesis</keyword>
<accession>A0A6C2UNN3</accession>
<feature type="binding site" evidence="11">
    <location>
        <position position="268"/>
    </location>
    <ligand>
        <name>substrate</name>
    </ligand>
</feature>
<dbReference type="EC" id="3.5.4.26" evidence="9"/>